<gene>
    <name evidence="1" type="ORF">APZ42_024392</name>
</gene>
<reference evidence="1 2" key="1">
    <citation type="submission" date="2016-03" db="EMBL/GenBank/DDBJ databases">
        <title>EvidentialGene: Evidence-directed Construction of Genes on Genomes.</title>
        <authorList>
            <person name="Gilbert D.G."/>
            <person name="Choi J.-H."/>
            <person name="Mockaitis K."/>
            <person name="Colbourne J."/>
            <person name="Pfrender M."/>
        </authorList>
    </citation>
    <scope>NUCLEOTIDE SEQUENCE [LARGE SCALE GENOMIC DNA]</scope>
    <source>
        <strain evidence="1 2">Xinb3</strain>
        <tissue evidence="1">Complete organism</tissue>
    </source>
</reference>
<dbReference type="EMBL" id="LRGB01001613">
    <property type="protein sequence ID" value="KZS11006.1"/>
    <property type="molecule type" value="Genomic_DNA"/>
</dbReference>
<keyword evidence="2" id="KW-1185">Reference proteome</keyword>
<name>A0A164U2Q3_9CRUS</name>
<evidence type="ECO:0000313" key="1">
    <source>
        <dbReference type="EMBL" id="KZS11006.1"/>
    </source>
</evidence>
<accession>A0A164U2Q3</accession>
<evidence type="ECO:0000313" key="2">
    <source>
        <dbReference type="Proteomes" id="UP000076858"/>
    </source>
</evidence>
<dbReference type="Proteomes" id="UP000076858">
    <property type="component" value="Unassembled WGS sequence"/>
</dbReference>
<proteinExistence type="predicted"/>
<dbReference type="AlphaFoldDB" id="A0A164U2Q3"/>
<dbReference type="OrthoDB" id="6379547at2759"/>
<protein>
    <submittedName>
        <fullName evidence="1">Uncharacterized protein</fullName>
    </submittedName>
</protein>
<sequence>MKSNAKSQTPFDELCWTLLTITMLCSVLTSMDLYKYLVEIGFIDNTVSSCCLHCSGKLTLVTIIT</sequence>
<comment type="caution">
    <text evidence="1">The sequence shown here is derived from an EMBL/GenBank/DDBJ whole genome shotgun (WGS) entry which is preliminary data.</text>
</comment>
<organism evidence="1 2">
    <name type="scientific">Daphnia magna</name>
    <dbReference type="NCBI Taxonomy" id="35525"/>
    <lineage>
        <taxon>Eukaryota</taxon>
        <taxon>Metazoa</taxon>
        <taxon>Ecdysozoa</taxon>
        <taxon>Arthropoda</taxon>
        <taxon>Crustacea</taxon>
        <taxon>Branchiopoda</taxon>
        <taxon>Diplostraca</taxon>
        <taxon>Cladocera</taxon>
        <taxon>Anomopoda</taxon>
        <taxon>Daphniidae</taxon>
        <taxon>Daphnia</taxon>
    </lineage>
</organism>